<feature type="transmembrane region" description="Helical" evidence="1">
    <location>
        <begin position="282"/>
        <end position="300"/>
    </location>
</feature>
<dbReference type="STRING" id="181874.A0A409YEH3"/>
<dbReference type="OrthoDB" id="3029001at2759"/>
<name>A0A409YEH3_9AGAR</name>
<feature type="transmembrane region" description="Helical" evidence="1">
    <location>
        <begin position="327"/>
        <end position="354"/>
    </location>
</feature>
<proteinExistence type="predicted"/>
<organism evidence="2 3">
    <name type="scientific">Panaeolus cyanescens</name>
    <dbReference type="NCBI Taxonomy" id="181874"/>
    <lineage>
        <taxon>Eukaryota</taxon>
        <taxon>Fungi</taxon>
        <taxon>Dikarya</taxon>
        <taxon>Basidiomycota</taxon>
        <taxon>Agaricomycotina</taxon>
        <taxon>Agaricomycetes</taxon>
        <taxon>Agaricomycetidae</taxon>
        <taxon>Agaricales</taxon>
        <taxon>Agaricineae</taxon>
        <taxon>Galeropsidaceae</taxon>
        <taxon>Panaeolus</taxon>
    </lineage>
</organism>
<dbReference type="PANTHER" id="PTHR35043">
    <property type="entry name" value="TRANSCRIPTION FACTOR DOMAIN-CONTAINING PROTEIN"/>
    <property type="match status" value="1"/>
</dbReference>
<dbReference type="PANTHER" id="PTHR35043:SF7">
    <property type="entry name" value="TRANSCRIPTION FACTOR DOMAIN-CONTAINING PROTEIN"/>
    <property type="match status" value="1"/>
</dbReference>
<keyword evidence="1" id="KW-0472">Membrane</keyword>
<sequence length="375" mass="43232">MGGFSYYDENQELQVLHAREMERLYNEDIIEWPRVTTKQIKDHSKNDYIVKTIALVQTTWFCVQVIVRLATNLVVTELEISTMAFAVLNLFVYILWWNKPFDVRTPIVVPGKYSPSVRYKSASPLEWRELRPEEDIDALPLNLYLQQIRTSIKQTLGICCSKPESENPENVVRKKVLAMPYLKRKLGEVVQAIRHPFKGDNVLVNGLLGSPFVTYHVEKGYTHHWSEPDCYDTPAARARHPLCGRLFAFLNQFRVLCLISGTFGAIHFVAWSFTFLTVAEMWLWRACSIALTVSSIFFLVNNQYCRRRTVAIESGDSYGFSKRILRFFGFLTLLSYGLLYATARIIIAILPLIALRRLPPGAYVDIQWTSLIPHL</sequence>
<feature type="transmembrane region" description="Helical" evidence="1">
    <location>
        <begin position="73"/>
        <end position="96"/>
    </location>
</feature>
<keyword evidence="1" id="KW-1133">Transmembrane helix</keyword>
<reference evidence="2 3" key="1">
    <citation type="journal article" date="2018" name="Evol. Lett.">
        <title>Horizontal gene cluster transfer increased hallucinogenic mushroom diversity.</title>
        <authorList>
            <person name="Reynolds H.T."/>
            <person name="Vijayakumar V."/>
            <person name="Gluck-Thaler E."/>
            <person name="Korotkin H.B."/>
            <person name="Matheny P.B."/>
            <person name="Slot J.C."/>
        </authorList>
    </citation>
    <scope>NUCLEOTIDE SEQUENCE [LARGE SCALE GENOMIC DNA]</scope>
    <source>
        <strain evidence="2 3">2629</strain>
    </source>
</reference>
<evidence type="ECO:0000313" key="3">
    <source>
        <dbReference type="Proteomes" id="UP000284842"/>
    </source>
</evidence>
<gene>
    <name evidence="2" type="ORF">CVT24_006237</name>
</gene>
<evidence type="ECO:0000256" key="1">
    <source>
        <dbReference type="SAM" id="Phobius"/>
    </source>
</evidence>
<keyword evidence="3" id="KW-1185">Reference proteome</keyword>
<evidence type="ECO:0000313" key="2">
    <source>
        <dbReference type="EMBL" id="PPR01398.1"/>
    </source>
</evidence>
<dbReference type="AlphaFoldDB" id="A0A409YEH3"/>
<dbReference type="InParanoid" id="A0A409YEH3"/>
<comment type="caution">
    <text evidence="2">The sequence shown here is derived from an EMBL/GenBank/DDBJ whole genome shotgun (WGS) entry which is preliminary data.</text>
</comment>
<feature type="transmembrane region" description="Helical" evidence="1">
    <location>
        <begin position="48"/>
        <end position="67"/>
    </location>
</feature>
<keyword evidence="1" id="KW-0812">Transmembrane</keyword>
<feature type="transmembrane region" description="Helical" evidence="1">
    <location>
        <begin position="255"/>
        <end position="276"/>
    </location>
</feature>
<dbReference type="Proteomes" id="UP000284842">
    <property type="component" value="Unassembled WGS sequence"/>
</dbReference>
<dbReference type="EMBL" id="NHTK01001251">
    <property type="protein sequence ID" value="PPR01398.1"/>
    <property type="molecule type" value="Genomic_DNA"/>
</dbReference>
<protein>
    <submittedName>
        <fullName evidence="2">Uncharacterized protein</fullName>
    </submittedName>
</protein>
<accession>A0A409YEH3</accession>